<dbReference type="GO" id="GO:0009279">
    <property type="term" value="C:cell outer membrane"/>
    <property type="evidence" value="ECO:0007669"/>
    <property type="project" value="UniProtKB-SubCell"/>
</dbReference>
<dbReference type="Gene3D" id="2.20.20.130">
    <property type="match status" value="1"/>
</dbReference>
<evidence type="ECO:0000313" key="10">
    <source>
        <dbReference type="Proteomes" id="UP000184164"/>
    </source>
</evidence>
<dbReference type="STRING" id="1484053.SAMN05444274_102163"/>
<keyword evidence="4" id="KW-0472">Membrane</keyword>
<evidence type="ECO:0000259" key="7">
    <source>
        <dbReference type="Pfam" id="PF07980"/>
    </source>
</evidence>
<evidence type="ECO:0000313" key="9">
    <source>
        <dbReference type="EMBL" id="SHE70808.1"/>
    </source>
</evidence>
<dbReference type="Pfam" id="PF07980">
    <property type="entry name" value="SusD_RagB"/>
    <property type="match status" value="1"/>
</dbReference>
<dbReference type="InterPro" id="IPR033985">
    <property type="entry name" value="SusD-like_N"/>
</dbReference>
<evidence type="ECO:0000256" key="1">
    <source>
        <dbReference type="ARBA" id="ARBA00004442"/>
    </source>
</evidence>
<proteinExistence type="inferred from homology"/>
<feature type="domain" description="SusD-like N-terminal" evidence="8">
    <location>
        <begin position="21"/>
        <end position="234"/>
    </location>
</feature>
<keyword evidence="10" id="KW-1185">Reference proteome</keyword>
<keyword evidence="3 6" id="KW-0732">Signal</keyword>
<dbReference type="EMBL" id="FQUM01000002">
    <property type="protein sequence ID" value="SHE70808.1"/>
    <property type="molecule type" value="Genomic_DNA"/>
</dbReference>
<organism evidence="9 10">
    <name type="scientific">Mariniphaga anaerophila</name>
    <dbReference type="NCBI Taxonomy" id="1484053"/>
    <lineage>
        <taxon>Bacteria</taxon>
        <taxon>Pseudomonadati</taxon>
        <taxon>Bacteroidota</taxon>
        <taxon>Bacteroidia</taxon>
        <taxon>Marinilabiliales</taxon>
        <taxon>Prolixibacteraceae</taxon>
        <taxon>Mariniphaga</taxon>
    </lineage>
</organism>
<feature type="chain" id="PRO_5012002228" evidence="6">
    <location>
        <begin position="20"/>
        <end position="477"/>
    </location>
</feature>
<protein>
    <submittedName>
        <fullName evidence="9">RagB/SusD domain-containing protein</fullName>
    </submittedName>
</protein>
<feature type="domain" description="RagB/SusD" evidence="7">
    <location>
        <begin position="331"/>
        <end position="475"/>
    </location>
</feature>
<feature type="signal peptide" evidence="6">
    <location>
        <begin position="1"/>
        <end position="19"/>
    </location>
</feature>
<dbReference type="Proteomes" id="UP000184164">
    <property type="component" value="Unassembled WGS sequence"/>
</dbReference>
<dbReference type="InterPro" id="IPR012944">
    <property type="entry name" value="SusD_RagB_dom"/>
</dbReference>
<dbReference type="Gene3D" id="1.25.40.900">
    <property type="match status" value="1"/>
</dbReference>
<evidence type="ECO:0000256" key="6">
    <source>
        <dbReference type="SAM" id="SignalP"/>
    </source>
</evidence>
<dbReference type="Pfam" id="PF14322">
    <property type="entry name" value="SusD-like_3"/>
    <property type="match status" value="1"/>
</dbReference>
<sequence>MKKLLILSFVAATLLFTNCTDFLTEEPVMSQSTELTLASFDGLNNATFGAYSPLVSVNWYGASFVLDAEMRSGNGYRDVNKNSGRYTVPYDLNYTSTATPALWGTAYYTISAVNNVLANLDDKAGKDGVTQEQVNNLKAECMFLRAFAHFDLVRTYGKQYTIDKTALGVPYLFVTDPAGKPERDNVETVYNNIEKDLTDAEKLIAANYTRDGVANSKSVVSKLAIQALLSRVYLYMGEWQKAADYATTVINSGEFSMWTADKYAAAFKEDTREGGEVIFEVYGLKSNEYDGYWDGISYMTDPDGYSDCAASNDLISLYDEGDVRGEMFMNNPDKAPTTYWTTKYAGKDKGNPDVSNTIVLRLSEMYLNRAEAMSRGASIAGTTPMADINTIRENRGATPYDNPSQVDVMFERRLELAWEGHFWYDLARTGGSITRTHFSGSVTNQNVPSDSKYWALPINKREMDVNENLVQNPGYDN</sequence>
<dbReference type="InterPro" id="IPR011990">
    <property type="entry name" value="TPR-like_helical_dom_sf"/>
</dbReference>
<evidence type="ECO:0000256" key="3">
    <source>
        <dbReference type="ARBA" id="ARBA00022729"/>
    </source>
</evidence>
<gene>
    <name evidence="9" type="ORF">SAMN05444274_102163</name>
</gene>
<comment type="subcellular location">
    <subcellularLocation>
        <location evidence="1">Cell outer membrane</location>
    </subcellularLocation>
</comment>
<evidence type="ECO:0000256" key="5">
    <source>
        <dbReference type="ARBA" id="ARBA00023237"/>
    </source>
</evidence>
<accession>A0A1M4VPE8</accession>
<evidence type="ECO:0000259" key="8">
    <source>
        <dbReference type="Pfam" id="PF14322"/>
    </source>
</evidence>
<reference evidence="9 10" key="1">
    <citation type="submission" date="2016-11" db="EMBL/GenBank/DDBJ databases">
        <authorList>
            <person name="Jaros S."/>
            <person name="Januszkiewicz K."/>
            <person name="Wedrychowicz H."/>
        </authorList>
    </citation>
    <scope>NUCLEOTIDE SEQUENCE [LARGE SCALE GENOMIC DNA]</scope>
    <source>
        <strain evidence="9 10">DSM 26910</strain>
    </source>
</reference>
<dbReference type="SUPFAM" id="SSF48452">
    <property type="entry name" value="TPR-like"/>
    <property type="match status" value="1"/>
</dbReference>
<evidence type="ECO:0000256" key="4">
    <source>
        <dbReference type="ARBA" id="ARBA00023136"/>
    </source>
</evidence>
<evidence type="ECO:0000256" key="2">
    <source>
        <dbReference type="ARBA" id="ARBA00006275"/>
    </source>
</evidence>
<dbReference type="AlphaFoldDB" id="A0A1M4VPE8"/>
<name>A0A1M4VPE8_9BACT</name>
<dbReference type="RefSeq" id="WP_175549943.1">
    <property type="nucleotide sequence ID" value="NZ_FQUM01000002.1"/>
</dbReference>
<dbReference type="Gene3D" id="1.25.40.390">
    <property type="match status" value="1"/>
</dbReference>
<dbReference type="CDD" id="cd08977">
    <property type="entry name" value="SusD"/>
    <property type="match status" value="1"/>
</dbReference>
<comment type="similarity">
    <text evidence="2">Belongs to the SusD family.</text>
</comment>
<keyword evidence="5" id="KW-0998">Cell outer membrane</keyword>